<evidence type="ECO:0000256" key="1">
    <source>
        <dbReference type="SAM" id="MobiDB-lite"/>
    </source>
</evidence>
<feature type="compositionally biased region" description="Basic and acidic residues" evidence="1">
    <location>
        <begin position="1"/>
        <end position="20"/>
    </location>
</feature>
<protein>
    <submittedName>
        <fullName evidence="2">Uncharacterized protein</fullName>
    </submittedName>
</protein>
<sequence>MDSYTDREKGGEEGKTDKNVKIPGGSEKATELLSEDRRLKKMRGIQSHFDVCDVMEKRKKNLRCAPLADGSEDFFESCSAPGGDGSSRSVMNAENHSSKLSKLQVSILSDTTILSWIWL</sequence>
<keyword evidence="3" id="KW-1185">Reference proteome</keyword>
<accession>A0ABV0UN76</accession>
<dbReference type="Proteomes" id="UP001482620">
    <property type="component" value="Unassembled WGS sequence"/>
</dbReference>
<gene>
    <name evidence="2" type="ORF">ILYODFUR_000999</name>
</gene>
<organism evidence="2 3">
    <name type="scientific">Ilyodon furcidens</name>
    <name type="common">goldbreast splitfin</name>
    <dbReference type="NCBI Taxonomy" id="33524"/>
    <lineage>
        <taxon>Eukaryota</taxon>
        <taxon>Metazoa</taxon>
        <taxon>Chordata</taxon>
        <taxon>Craniata</taxon>
        <taxon>Vertebrata</taxon>
        <taxon>Euteleostomi</taxon>
        <taxon>Actinopterygii</taxon>
        <taxon>Neopterygii</taxon>
        <taxon>Teleostei</taxon>
        <taxon>Neoteleostei</taxon>
        <taxon>Acanthomorphata</taxon>
        <taxon>Ovalentaria</taxon>
        <taxon>Atherinomorphae</taxon>
        <taxon>Cyprinodontiformes</taxon>
        <taxon>Goodeidae</taxon>
        <taxon>Ilyodon</taxon>
    </lineage>
</organism>
<dbReference type="EMBL" id="JAHRIQ010081140">
    <property type="protein sequence ID" value="MEQ2246580.1"/>
    <property type="molecule type" value="Genomic_DNA"/>
</dbReference>
<evidence type="ECO:0000313" key="3">
    <source>
        <dbReference type="Proteomes" id="UP001482620"/>
    </source>
</evidence>
<evidence type="ECO:0000313" key="2">
    <source>
        <dbReference type="EMBL" id="MEQ2246580.1"/>
    </source>
</evidence>
<feature type="region of interest" description="Disordered" evidence="1">
    <location>
        <begin position="1"/>
        <end position="32"/>
    </location>
</feature>
<proteinExistence type="predicted"/>
<reference evidence="2 3" key="1">
    <citation type="submission" date="2021-06" db="EMBL/GenBank/DDBJ databases">
        <authorList>
            <person name="Palmer J.M."/>
        </authorList>
    </citation>
    <scope>NUCLEOTIDE SEQUENCE [LARGE SCALE GENOMIC DNA]</scope>
    <source>
        <strain evidence="3">if_2019</strain>
        <tissue evidence="2">Muscle</tissue>
    </source>
</reference>
<name>A0ABV0UN76_9TELE</name>
<comment type="caution">
    <text evidence="2">The sequence shown here is derived from an EMBL/GenBank/DDBJ whole genome shotgun (WGS) entry which is preliminary data.</text>
</comment>